<dbReference type="Gene3D" id="6.10.140.2220">
    <property type="match status" value="1"/>
</dbReference>
<dbReference type="EMBL" id="JADOXO010000026">
    <property type="protein sequence ID" value="KAF9818763.1"/>
    <property type="molecule type" value="Genomic_DNA"/>
</dbReference>
<comment type="caution">
    <text evidence="6">The sequence shown here is derived from an EMBL/GenBank/DDBJ whole genome shotgun (WGS) entry which is preliminary data.</text>
</comment>
<evidence type="ECO:0000256" key="4">
    <source>
        <dbReference type="PROSITE-ProRule" id="PRU00134"/>
    </source>
</evidence>
<keyword evidence="1" id="KW-0479">Metal-binding</keyword>
<reference evidence="6" key="1">
    <citation type="submission" date="2020-11" db="EMBL/GenBank/DDBJ databases">
        <authorList>
            <person name="Koelle M."/>
            <person name="Horta M.A.C."/>
            <person name="Nowrousian M."/>
            <person name="Ohm R.A."/>
            <person name="Benz P."/>
            <person name="Pilgard A."/>
        </authorList>
    </citation>
    <scope>NUCLEOTIDE SEQUENCE</scope>
    <source>
        <strain evidence="6">FPRL280</strain>
    </source>
</reference>
<dbReference type="InterPro" id="IPR002893">
    <property type="entry name" value="Znf_MYND"/>
</dbReference>
<dbReference type="AlphaFoldDB" id="A0A8H7P7E3"/>
<feature type="domain" description="MYND-type" evidence="5">
    <location>
        <begin position="1"/>
        <end position="31"/>
    </location>
</feature>
<sequence>MSSLKTQMSKAAKYCSKECQKADWKNHKQNCQNNASLADALKDHAASPLGMIERLMLPDGISLYDLDQRLEKWVRFHNPTLMGATIHALRLPESLARARTHVLHIELLPRWDHGGAVGKYFRVVRTKVVEVAQAQTWAEPWPASLSALREMQDQSESMRRGYVAAAMVESPPLAVQTVPFGSIKKLDYPVVQRWEEVLIKDVEAGRKFGKTA</sequence>
<proteinExistence type="predicted"/>
<evidence type="ECO:0000256" key="2">
    <source>
        <dbReference type="ARBA" id="ARBA00022771"/>
    </source>
</evidence>
<evidence type="ECO:0000313" key="7">
    <source>
        <dbReference type="Proteomes" id="UP000639403"/>
    </source>
</evidence>
<accession>A0A8H7P7E3</accession>
<evidence type="ECO:0000256" key="3">
    <source>
        <dbReference type="ARBA" id="ARBA00022833"/>
    </source>
</evidence>
<dbReference type="PROSITE" id="PS50865">
    <property type="entry name" value="ZF_MYND_2"/>
    <property type="match status" value="1"/>
</dbReference>
<dbReference type="Proteomes" id="UP000639403">
    <property type="component" value="Unassembled WGS sequence"/>
</dbReference>
<name>A0A8H7P7E3_9APHY</name>
<keyword evidence="3" id="KW-0862">Zinc</keyword>
<dbReference type="GO" id="GO:0008270">
    <property type="term" value="F:zinc ion binding"/>
    <property type="evidence" value="ECO:0007669"/>
    <property type="project" value="UniProtKB-KW"/>
</dbReference>
<gene>
    <name evidence="6" type="ORF">IEO21_02543</name>
</gene>
<evidence type="ECO:0000259" key="5">
    <source>
        <dbReference type="PROSITE" id="PS50865"/>
    </source>
</evidence>
<evidence type="ECO:0000313" key="6">
    <source>
        <dbReference type="EMBL" id="KAF9818763.1"/>
    </source>
</evidence>
<reference evidence="6" key="2">
    <citation type="journal article" name="Front. Microbiol.">
        <title>Degradative Capacity of Two Strains of Rhodonia placenta: From Phenotype to Genotype.</title>
        <authorList>
            <person name="Kolle M."/>
            <person name="Horta M.A.C."/>
            <person name="Nowrousian M."/>
            <person name="Ohm R.A."/>
            <person name="Benz J.P."/>
            <person name="Pilgard A."/>
        </authorList>
    </citation>
    <scope>NUCLEOTIDE SEQUENCE</scope>
    <source>
        <strain evidence="6">FPRL280</strain>
    </source>
</reference>
<protein>
    <recommendedName>
        <fullName evidence="5">MYND-type domain-containing protein</fullName>
    </recommendedName>
</protein>
<keyword evidence="2 4" id="KW-0863">Zinc-finger</keyword>
<evidence type="ECO:0000256" key="1">
    <source>
        <dbReference type="ARBA" id="ARBA00022723"/>
    </source>
</evidence>
<dbReference type="Pfam" id="PF01753">
    <property type="entry name" value="zf-MYND"/>
    <property type="match status" value="1"/>
</dbReference>
<dbReference type="SUPFAM" id="SSF144232">
    <property type="entry name" value="HIT/MYND zinc finger-like"/>
    <property type="match status" value="1"/>
</dbReference>
<organism evidence="6 7">
    <name type="scientific">Rhodonia placenta</name>
    <dbReference type="NCBI Taxonomy" id="104341"/>
    <lineage>
        <taxon>Eukaryota</taxon>
        <taxon>Fungi</taxon>
        <taxon>Dikarya</taxon>
        <taxon>Basidiomycota</taxon>
        <taxon>Agaricomycotina</taxon>
        <taxon>Agaricomycetes</taxon>
        <taxon>Polyporales</taxon>
        <taxon>Adustoporiaceae</taxon>
        <taxon>Rhodonia</taxon>
    </lineage>
</organism>